<dbReference type="PANTHER" id="PTHR12911">
    <property type="entry name" value="SAD1/UNC-84-LIKE PROTEIN-RELATED"/>
    <property type="match status" value="1"/>
</dbReference>
<keyword evidence="4 8" id="KW-0472">Membrane</keyword>
<evidence type="ECO:0000259" key="9">
    <source>
        <dbReference type="PROSITE" id="PS51469"/>
    </source>
</evidence>
<keyword evidence="1 8" id="KW-0812">Transmembrane</keyword>
<name>A0AAN8M3I0_9TELE</name>
<comment type="caution">
    <text evidence="10">The sequence shown here is derived from an EMBL/GenBank/DDBJ whole genome shotgun (WGS) entry which is preliminary data.</text>
</comment>
<proteinExistence type="predicted"/>
<evidence type="ECO:0000256" key="8">
    <source>
        <dbReference type="SAM" id="Phobius"/>
    </source>
</evidence>
<comment type="subcellular location">
    <subcellularLocation>
        <location evidence="5">Nucleus inner membrane</location>
        <topology evidence="5">Single-pass type II membrane protein</topology>
    </subcellularLocation>
</comment>
<feature type="region of interest" description="Disordered" evidence="7">
    <location>
        <begin position="123"/>
        <end position="144"/>
    </location>
</feature>
<feature type="coiled-coil region" evidence="6">
    <location>
        <begin position="296"/>
        <end position="330"/>
    </location>
</feature>
<evidence type="ECO:0000256" key="6">
    <source>
        <dbReference type="SAM" id="Coils"/>
    </source>
</evidence>
<reference evidence="10 11" key="1">
    <citation type="submission" date="2021-04" db="EMBL/GenBank/DDBJ databases">
        <authorList>
            <person name="De Guttry C."/>
            <person name="Zahm M."/>
            <person name="Klopp C."/>
            <person name="Cabau C."/>
            <person name="Louis A."/>
            <person name="Berthelot C."/>
            <person name="Parey E."/>
            <person name="Roest Crollius H."/>
            <person name="Montfort J."/>
            <person name="Robinson-Rechavi M."/>
            <person name="Bucao C."/>
            <person name="Bouchez O."/>
            <person name="Gislard M."/>
            <person name="Lluch J."/>
            <person name="Milhes M."/>
            <person name="Lampietro C."/>
            <person name="Lopez Roques C."/>
            <person name="Donnadieu C."/>
            <person name="Braasch I."/>
            <person name="Desvignes T."/>
            <person name="Postlethwait J."/>
            <person name="Bobe J."/>
            <person name="Wedekind C."/>
            <person name="Guiguen Y."/>
        </authorList>
    </citation>
    <scope>NUCLEOTIDE SEQUENCE [LARGE SCALE GENOMIC DNA]</scope>
    <source>
        <strain evidence="10">Cs_M1</strain>
        <tissue evidence="10">Blood</tissue>
    </source>
</reference>
<feature type="coiled-coil region" evidence="6">
    <location>
        <begin position="219"/>
        <end position="246"/>
    </location>
</feature>
<dbReference type="Gene3D" id="2.60.120.260">
    <property type="entry name" value="Galactose-binding domain-like"/>
    <property type="match status" value="1"/>
</dbReference>
<evidence type="ECO:0000256" key="7">
    <source>
        <dbReference type="SAM" id="MobiDB-lite"/>
    </source>
</evidence>
<evidence type="ECO:0000256" key="1">
    <source>
        <dbReference type="ARBA" id="ARBA00022692"/>
    </source>
</evidence>
<dbReference type="AlphaFoldDB" id="A0AAN8M3I0"/>
<organism evidence="10 11">
    <name type="scientific">Coregonus suidteri</name>
    <dbReference type="NCBI Taxonomy" id="861788"/>
    <lineage>
        <taxon>Eukaryota</taxon>
        <taxon>Metazoa</taxon>
        <taxon>Chordata</taxon>
        <taxon>Craniata</taxon>
        <taxon>Vertebrata</taxon>
        <taxon>Euteleostomi</taxon>
        <taxon>Actinopterygii</taxon>
        <taxon>Neopterygii</taxon>
        <taxon>Teleostei</taxon>
        <taxon>Protacanthopterygii</taxon>
        <taxon>Salmoniformes</taxon>
        <taxon>Salmonidae</taxon>
        <taxon>Coregoninae</taxon>
        <taxon>Coregonus</taxon>
    </lineage>
</organism>
<dbReference type="FunFam" id="2.60.120.260:FF:000009">
    <property type="entry name" value="SUN domain-containing protein 1 isoform X1"/>
    <property type="match status" value="1"/>
</dbReference>
<accession>A0AAN8M3I0</accession>
<keyword evidence="11" id="KW-1185">Reference proteome</keyword>
<dbReference type="Pfam" id="PF07738">
    <property type="entry name" value="Sad1_UNC"/>
    <property type="match status" value="1"/>
</dbReference>
<keyword evidence="3 6" id="KW-0175">Coiled coil</keyword>
<protein>
    <recommendedName>
        <fullName evidence="9">SUN domain-containing protein</fullName>
    </recommendedName>
</protein>
<evidence type="ECO:0000313" key="10">
    <source>
        <dbReference type="EMBL" id="KAK6316406.1"/>
    </source>
</evidence>
<dbReference type="GO" id="GO:0043495">
    <property type="term" value="F:protein-membrane adaptor activity"/>
    <property type="evidence" value="ECO:0007669"/>
    <property type="project" value="TreeGrafter"/>
</dbReference>
<feature type="transmembrane region" description="Helical" evidence="8">
    <location>
        <begin position="164"/>
        <end position="186"/>
    </location>
</feature>
<dbReference type="InterPro" id="IPR045119">
    <property type="entry name" value="SUN1-5"/>
</dbReference>
<dbReference type="InterPro" id="IPR012919">
    <property type="entry name" value="SUN_dom"/>
</dbReference>
<evidence type="ECO:0000256" key="3">
    <source>
        <dbReference type="ARBA" id="ARBA00023054"/>
    </source>
</evidence>
<feature type="domain" description="SUN" evidence="9">
    <location>
        <begin position="390"/>
        <end position="550"/>
    </location>
</feature>
<keyword evidence="2 8" id="KW-1133">Transmembrane helix</keyword>
<dbReference type="Proteomes" id="UP001356427">
    <property type="component" value="Unassembled WGS sequence"/>
</dbReference>
<dbReference type="PANTHER" id="PTHR12911:SF22">
    <property type="entry name" value="SUN DOMAIN-CONTAINING PROTEIN 2"/>
    <property type="match status" value="1"/>
</dbReference>
<dbReference type="GO" id="GO:0005637">
    <property type="term" value="C:nuclear inner membrane"/>
    <property type="evidence" value="ECO:0007669"/>
    <property type="project" value="UniProtKB-SubCell"/>
</dbReference>
<evidence type="ECO:0000256" key="5">
    <source>
        <dbReference type="ARBA" id="ARBA00037816"/>
    </source>
</evidence>
<feature type="compositionally biased region" description="Basic residues" evidence="7">
    <location>
        <begin position="38"/>
        <end position="51"/>
    </location>
</feature>
<dbReference type="PROSITE" id="PS51469">
    <property type="entry name" value="SUN"/>
    <property type="match status" value="1"/>
</dbReference>
<evidence type="ECO:0000256" key="4">
    <source>
        <dbReference type="ARBA" id="ARBA00023136"/>
    </source>
</evidence>
<evidence type="ECO:0000256" key="2">
    <source>
        <dbReference type="ARBA" id="ARBA00022989"/>
    </source>
</evidence>
<sequence length="552" mass="61257">MSRRSARLLNVGYYDQSSDDEISGSMVSYKESPVPRLFNKRKPRTGGHKGIQKPNQPINGDELIVMAPTVRAVQRRQTFLSPTVAPSVAPVPLAPAASVALQPSMSSSSIGFTRIDSSGYCSDSEEPLRVKTRSNRRLSSGIGTRTSASASCSRSCFPTGLPSWFVIFLFLLPVLLTFLFVFPTVFPTMNLNLPMNRPTQPDSPPDLTSKATYGTSIMDSALEDKMDNIQREIEILKQKAHQHRGISQMVQRLNIDMRGVRSEMNNVRGKGNSVSIAVSTAGERLAQDAAEFGSKMADLQEEQSITTQRVRALEDTSDTLQQQVTTIQNQPPPAPTPENIHLTPDFKEAMEKWLRDQLAQDERWDMKRVIKDCSRPLADRLPDFALESQGGSIVTSRCSETYHTRSACVSFLGIPLWYPEETPRTVIQGQQVLPGKCWPFPGAQGTMTIALSHPIHVTHVSLEHLSTAVSPNGRIDSAPKDFAVYGMSTVSEEGTLLGMFTYDQAGDPLQTFKLPNPTAVYRYVELHVLSNWGHQDYTCVYRFRVHGKMASF</sequence>
<evidence type="ECO:0000313" key="11">
    <source>
        <dbReference type="Proteomes" id="UP001356427"/>
    </source>
</evidence>
<dbReference type="EMBL" id="JAGTTL010000011">
    <property type="protein sequence ID" value="KAK6316406.1"/>
    <property type="molecule type" value="Genomic_DNA"/>
</dbReference>
<gene>
    <name evidence="10" type="ORF">J4Q44_G00139300</name>
</gene>
<feature type="region of interest" description="Disordered" evidence="7">
    <location>
        <begin position="37"/>
        <end position="58"/>
    </location>
</feature>
<dbReference type="GO" id="GO:0034993">
    <property type="term" value="C:meiotic nuclear membrane microtubule tethering complex"/>
    <property type="evidence" value="ECO:0007669"/>
    <property type="project" value="TreeGrafter"/>
</dbReference>